<dbReference type="GeneID" id="66608857"/>
<sequence length="354" mass="39593">MHNELQQKLAVLHKLLQDNKADAILIGSDQNRFWLTGFPSSAGWLVVHKQRVNLFIDGRYFEAAKTAIDPLVKVELFTTYKQVKALCEQVGVKHLLIEGDYLTFNYQNFIKKLCAQYTVINAQEIRRQKLPSEILAIEKVVEITRKVAVKLKRFIQPGMTELFIAQWITDQLVKAGGAKNSFDPIVATGKNGANPHHKPSKLKVKSGDFVTCDFGTIYNGYCSDITRTFLVGKKPNNEVLLKAYKKVDEANMAGINAANTQLTGAEVDKVCRDIIEASEFKDYFVHSTGHGVGLDIHEMPNVSTSYNKLLCENAVITIEPGIYIPGVGGIRIEDMVLVKDHKSVWLSAKIPRAF</sequence>
<dbReference type="SUPFAM" id="SSF53092">
    <property type="entry name" value="Creatinase/prolidase N-terminal domain"/>
    <property type="match status" value="1"/>
</dbReference>
<dbReference type="PROSITE" id="PS00491">
    <property type="entry name" value="PROLINE_PEPTIDASE"/>
    <property type="match status" value="1"/>
</dbReference>
<dbReference type="Gene3D" id="3.40.350.10">
    <property type="entry name" value="Creatinase/prolidase N-terminal domain"/>
    <property type="match status" value="1"/>
</dbReference>
<dbReference type="InterPro" id="IPR000994">
    <property type="entry name" value="Pept_M24"/>
</dbReference>
<dbReference type="CDD" id="cd01092">
    <property type="entry name" value="APP-like"/>
    <property type="match status" value="1"/>
</dbReference>
<dbReference type="GO" id="GO:0016787">
    <property type="term" value="F:hydrolase activity"/>
    <property type="evidence" value="ECO:0007669"/>
    <property type="project" value="UniProtKB-KW"/>
</dbReference>
<dbReference type="SUPFAM" id="SSF55920">
    <property type="entry name" value="Creatinase/aminopeptidase"/>
    <property type="match status" value="1"/>
</dbReference>
<evidence type="ECO:0000256" key="1">
    <source>
        <dbReference type="ARBA" id="ARBA00022723"/>
    </source>
</evidence>
<dbReference type="InterPro" id="IPR036005">
    <property type="entry name" value="Creatinase/aminopeptidase-like"/>
</dbReference>
<dbReference type="EMBL" id="CP002077">
    <property type="protein sequence ID" value="ADK86856.1"/>
    <property type="molecule type" value="Genomic_DNA"/>
</dbReference>
<dbReference type="RefSeq" id="WP_014325558.1">
    <property type="nucleotide sequence ID" value="NZ_CP010546.1"/>
</dbReference>
<dbReference type="AlphaFoldDB" id="A0A0H3DM88"/>
<reference evidence="6 7" key="1">
    <citation type="journal article" date="2010" name="Appl. Environ. Microbiol.">
        <title>Targeted chromosomal knockouts in Mycoplasma pneumoniae.</title>
        <authorList>
            <person name="Krishnakumar R."/>
            <person name="Assad-Garcia N."/>
            <person name="Benders G.A."/>
            <person name="Phan Q."/>
            <person name="Montague M.G."/>
            <person name="Glass J.I."/>
        </authorList>
    </citation>
    <scope>NUCLEOTIDE SEQUENCE [LARGE SCALE GENOMIC DNA]</scope>
    <source>
        <strain evidence="7">ATCC 15531 / DSM 22911 / NBRC 14401 / NCTC 10119 / FH</strain>
    </source>
</reference>
<feature type="domain" description="Peptidase M24" evidence="4">
    <location>
        <begin position="137"/>
        <end position="339"/>
    </location>
</feature>
<name>A0A0H3DM88_MYCPB</name>
<dbReference type="PANTHER" id="PTHR46112:SF2">
    <property type="entry name" value="XAA-PRO AMINOPEPTIDASE P-RELATED"/>
    <property type="match status" value="1"/>
</dbReference>
<keyword evidence="2" id="KW-0378">Hydrolase</keyword>
<feature type="domain" description="Creatinase N-terminal" evidence="5">
    <location>
        <begin position="10"/>
        <end position="125"/>
    </location>
</feature>
<dbReference type="InterPro" id="IPR000587">
    <property type="entry name" value="Creatinase_N"/>
</dbReference>
<evidence type="ECO:0000256" key="3">
    <source>
        <dbReference type="RuleBase" id="RU000590"/>
    </source>
</evidence>
<dbReference type="Pfam" id="PF00557">
    <property type="entry name" value="Peptidase_M24"/>
    <property type="match status" value="1"/>
</dbReference>
<dbReference type="PANTHER" id="PTHR46112">
    <property type="entry name" value="AMINOPEPTIDASE"/>
    <property type="match status" value="1"/>
</dbReference>
<keyword evidence="1 3" id="KW-0479">Metal-binding</keyword>
<dbReference type="InterPro" id="IPR029149">
    <property type="entry name" value="Creatin/AminoP/Spt16_N"/>
</dbReference>
<evidence type="ECO:0000259" key="4">
    <source>
        <dbReference type="Pfam" id="PF00557"/>
    </source>
</evidence>
<dbReference type="Gene3D" id="3.90.230.10">
    <property type="entry name" value="Creatinase/methionine aminopeptidase superfamily"/>
    <property type="match status" value="1"/>
</dbReference>
<proteinExistence type="inferred from homology"/>
<dbReference type="HOGENOM" id="CLU_017266_4_0_14"/>
<comment type="similarity">
    <text evidence="3">Belongs to the peptidase M24B family.</text>
</comment>
<evidence type="ECO:0000259" key="5">
    <source>
        <dbReference type="Pfam" id="PF01321"/>
    </source>
</evidence>
<organism evidence="6 7">
    <name type="scientific">Mycoplasmoides pneumoniae (strain ATCC 15531 / DSM 23978 / CIP 103766 / NBRC 14401 / NCTC 10119 / FH)</name>
    <name type="common">Mycoplasma pneumoniae</name>
    <dbReference type="NCBI Taxonomy" id="722438"/>
    <lineage>
        <taxon>Bacteria</taxon>
        <taxon>Bacillati</taxon>
        <taxon>Mycoplasmatota</taxon>
        <taxon>Mycoplasmoidales</taxon>
        <taxon>Mycoplasmoidaceae</taxon>
        <taxon>Mycoplasmoides</taxon>
    </lineage>
</organism>
<evidence type="ECO:0000256" key="2">
    <source>
        <dbReference type="ARBA" id="ARBA00022801"/>
    </source>
</evidence>
<gene>
    <name evidence="6" type="ordered locus">MPNE_0551</name>
</gene>
<accession>A0A0H3DM88</accession>
<evidence type="ECO:0000313" key="7">
    <source>
        <dbReference type="Proteomes" id="UP000007756"/>
    </source>
</evidence>
<dbReference type="PATRIC" id="fig|722438.3.peg.523"/>
<dbReference type="Pfam" id="PF01321">
    <property type="entry name" value="Creatinase_N"/>
    <property type="match status" value="1"/>
</dbReference>
<dbReference type="InterPro" id="IPR001131">
    <property type="entry name" value="Peptidase_M24B_aminopep-P_CS"/>
</dbReference>
<dbReference type="eggNOG" id="COG0006">
    <property type="taxonomic scope" value="Bacteria"/>
</dbReference>
<dbReference type="PaxDb" id="722438-MPNE_0551"/>
<dbReference type="STRING" id="722438.F539_02650"/>
<dbReference type="Proteomes" id="UP000007756">
    <property type="component" value="Chromosome"/>
</dbReference>
<evidence type="ECO:0000313" key="6">
    <source>
        <dbReference type="EMBL" id="ADK86856.1"/>
    </source>
</evidence>
<dbReference type="InterPro" id="IPR050659">
    <property type="entry name" value="Peptidase_M24B"/>
</dbReference>
<dbReference type="GO" id="GO:0046872">
    <property type="term" value="F:metal ion binding"/>
    <property type="evidence" value="ECO:0007669"/>
    <property type="project" value="UniProtKB-KW"/>
</dbReference>
<dbReference type="KEGG" id="mpj:MPNE_0551"/>
<protein>
    <submittedName>
        <fullName evidence="6">Creatinase</fullName>
    </submittedName>
</protein>